<name>F1YHS5_9ACTN</name>
<dbReference type="Gene3D" id="3.60.110.10">
    <property type="entry name" value="Carbon-nitrogen hydrolase"/>
    <property type="match status" value="1"/>
</dbReference>
<dbReference type="InterPro" id="IPR001110">
    <property type="entry name" value="UPF0012_CS"/>
</dbReference>
<dbReference type="AlphaFoldDB" id="F1YHS5"/>
<accession>F1YHS5</accession>
<evidence type="ECO:0000313" key="3">
    <source>
        <dbReference type="EMBL" id="EGD55913.1"/>
    </source>
</evidence>
<dbReference type="SUPFAM" id="SSF56317">
    <property type="entry name" value="Carbon-nitrogen hydrolase"/>
    <property type="match status" value="1"/>
</dbReference>
<sequence length="298" mass="31170">MTAPGRSLKIGLTQWHATTDVAANTAVALRVIERAAADGARIVVLPENGLMLGSNVAMREAAFDADSPTIAALRDAAARLGVVLVVGGLKNSTPDGVFNSALVIDRSGQIVGRYDKIHLFDANIGGQSFEASSVERAGAAPTLLDVDGVRIGMLICYDVRFPELSRELAAAGAEVLLVPSAFVQSTGEAHWHTLLRARAIENLAYVIAPATVGSSTPDVVDAFPTYGHALAVSPWGEVLADLGTETEAVQTVDLDLDRVGAARSKLPVLAGRREHAVYATEPTVITVGATEPREGTDD</sequence>
<dbReference type="PROSITE" id="PS50263">
    <property type="entry name" value="CN_HYDROLASE"/>
    <property type="match status" value="1"/>
</dbReference>
<dbReference type="PANTHER" id="PTHR23088">
    <property type="entry name" value="NITRILASE-RELATED"/>
    <property type="match status" value="1"/>
</dbReference>
<keyword evidence="3" id="KW-0378">Hydrolase</keyword>
<dbReference type="PANTHER" id="PTHR23088:SF27">
    <property type="entry name" value="DEAMINATED GLUTATHIONE AMIDASE"/>
    <property type="match status" value="1"/>
</dbReference>
<dbReference type="RefSeq" id="WP_009678586.1">
    <property type="nucleotide sequence ID" value="NZ_AEUD01000004.1"/>
</dbReference>
<dbReference type="OrthoDB" id="4008466at2"/>
<organism evidence="3 4">
    <name type="scientific">Gordonia neofelifaecis NRRL B-59395</name>
    <dbReference type="NCBI Taxonomy" id="644548"/>
    <lineage>
        <taxon>Bacteria</taxon>
        <taxon>Bacillati</taxon>
        <taxon>Actinomycetota</taxon>
        <taxon>Actinomycetes</taxon>
        <taxon>Mycobacteriales</taxon>
        <taxon>Gordoniaceae</taxon>
        <taxon>Gordonia</taxon>
    </lineage>
</organism>
<dbReference type="InterPro" id="IPR003010">
    <property type="entry name" value="C-N_Hydrolase"/>
</dbReference>
<evidence type="ECO:0000259" key="2">
    <source>
        <dbReference type="PROSITE" id="PS50263"/>
    </source>
</evidence>
<dbReference type="InterPro" id="IPR036526">
    <property type="entry name" value="C-N_Hydrolase_sf"/>
</dbReference>
<dbReference type="PROSITE" id="PS01227">
    <property type="entry name" value="UPF0012"/>
    <property type="match status" value="1"/>
</dbReference>
<dbReference type="STRING" id="644548.SCNU_06725"/>
<evidence type="ECO:0000313" key="4">
    <source>
        <dbReference type="Proteomes" id="UP000035065"/>
    </source>
</evidence>
<dbReference type="eggNOG" id="COG0388">
    <property type="taxonomic scope" value="Bacteria"/>
</dbReference>
<reference evidence="3 4" key="1">
    <citation type="journal article" date="2011" name="J. Bacteriol.">
        <title>Draft Genome Sequence of Gordonia neofelifaecis NRRL B-59395, a Cholesterol-Degrading Actinomycete.</title>
        <authorList>
            <person name="Ge F."/>
            <person name="Li W."/>
            <person name="Chen G."/>
            <person name="Liu Y."/>
            <person name="Zhang G."/>
            <person name="Yong B."/>
            <person name="Wang Q."/>
            <person name="Wang N."/>
            <person name="Huang Z."/>
            <person name="Li W."/>
            <person name="Wang J."/>
            <person name="Wu C."/>
            <person name="Xie Q."/>
            <person name="Liu G."/>
        </authorList>
    </citation>
    <scope>NUCLEOTIDE SEQUENCE [LARGE SCALE GENOMIC DNA]</scope>
    <source>
        <strain evidence="3 4">NRRL B-59395</strain>
    </source>
</reference>
<dbReference type="Proteomes" id="UP000035065">
    <property type="component" value="Unassembled WGS sequence"/>
</dbReference>
<feature type="domain" description="CN hydrolase" evidence="2">
    <location>
        <begin position="8"/>
        <end position="256"/>
    </location>
</feature>
<dbReference type="Pfam" id="PF00795">
    <property type="entry name" value="CN_hydrolase"/>
    <property type="match status" value="1"/>
</dbReference>
<dbReference type="EMBL" id="AEUD01000004">
    <property type="protein sequence ID" value="EGD55913.1"/>
    <property type="molecule type" value="Genomic_DNA"/>
</dbReference>
<dbReference type="GO" id="GO:0016787">
    <property type="term" value="F:hydrolase activity"/>
    <property type="evidence" value="ECO:0007669"/>
    <property type="project" value="UniProtKB-KW"/>
</dbReference>
<comment type="similarity">
    <text evidence="1">Belongs to the carbon-nitrogen hydrolase superfamily. NIT1/NIT2 family.</text>
</comment>
<gene>
    <name evidence="3" type="ORF">SCNU_06725</name>
</gene>
<keyword evidence="4" id="KW-1185">Reference proteome</keyword>
<proteinExistence type="inferred from homology"/>
<protein>
    <submittedName>
        <fullName evidence="3">Carbon-nitrogen family hydrolase</fullName>
    </submittedName>
</protein>
<comment type="caution">
    <text evidence="3">The sequence shown here is derived from an EMBL/GenBank/DDBJ whole genome shotgun (WGS) entry which is preliminary data.</text>
</comment>
<evidence type="ECO:0000256" key="1">
    <source>
        <dbReference type="ARBA" id="ARBA00010613"/>
    </source>
</evidence>